<evidence type="ECO:0000313" key="1">
    <source>
        <dbReference type="EMBL" id="KAI3763816.1"/>
    </source>
</evidence>
<protein>
    <submittedName>
        <fullName evidence="1">Uncharacterized protein</fullName>
    </submittedName>
</protein>
<proteinExistence type="predicted"/>
<dbReference type="Proteomes" id="UP001055811">
    <property type="component" value="Linkage Group LG03"/>
</dbReference>
<name>A0ACB9EYL3_CICIN</name>
<accession>A0ACB9EYL3</accession>
<gene>
    <name evidence="1" type="ORF">L2E82_13813</name>
</gene>
<organism evidence="1 2">
    <name type="scientific">Cichorium intybus</name>
    <name type="common">Chicory</name>
    <dbReference type="NCBI Taxonomy" id="13427"/>
    <lineage>
        <taxon>Eukaryota</taxon>
        <taxon>Viridiplantae</taxon>
        <taxon>Streptophyta</taxon>
        <taxon>Embryophyta</taxon>
        <taxon>Tracheophyta</taxon>
        <taxon>Spermatophyta</taxon>
        <taxon>Magnoliopsida</taxon>
        <taxon>eudicotyledons</taxon>
        <taxon>Gunneridae</taxon>
        <taxon>Pentapetalae</taxon>
        <taxon>asterids</taxon>
        <taxon>campanulids</taxon>
        <taxon>Asterales</taxon>
        <taxon>Asteraceae</taxon>
        <taxon>Cichorioideae</taxon>
        <taxon>Cichorieae</taxon>
        <taxon>Cichoriinae</taxon>
        <taxon>Cichorium</taxon>
    </lineage>
</organism>
<keyword evidence="2" id="KW-1185">Reference proteome</keyword>
<evidence type="ECO:0000313" key="2">
    <source>
        <dbReference type="Proteomes" id="UP001055811"/>
    </source>
</evidence>
<dbReference type="EMBL" id="CM042011">
    <property type="protein sequence ID" value="KAI3763816.1"/>
    <property type="molecule type" value="Genomic_DNA"/>
</dbReference>
<sequence>MIGGIDFKLIAGSHSALFFLFLTISLFLFLFLVQLSALQLLSDLHFVFILFPTKFLWVFSILRNTRISKFI</sequence>
<reference evidence="1 2" key="2">
    <citation type="journal article" date="2022" name="Mol. Ecol. Resour.">
        <title>The genomes of chicory, endive, great burdock and yacon provide insights into Asteraceae paleo-polyploidization history and plant inulin production.</title>
        <authorList>
            <person name="Fan W."/>
            <person name="Wang S."/>
            <person name="Wang H."/>
            <person name="Wang A."/>
            <person name="Jiang F."/>
            <person name="Liu H."/>
            <person name="Zhao H."/>
            <person name="Xu D."/>
            <person name="Zhang Y."/>
        </authorList>
    </citation>
    <scope>NUCLEOTIDE SEQUENCE [LARGE SCALE GENOMIC DNA]</scope>
    <source>
        <strain evidence="2">cv. Punajuju</strain>
        <tissue evidence="1">Leaves</tissue>
    </source>
</reference>
<comment type="caution">
    <text evidence="1">The sequence shown here is derived from an EMBL/GenBank/DDBJ whole genome shotgun (WGS) entry which is preliminary data.</text>
</comment>
<reference evidence="2" key="1">
    <citation type="journal article" date="2022" name="Mol. Ecol. Resour.">
        <title>The genomes of chicory, endive, great burdock and yacon provide insights into Asteraceae palaeo-polyploidization history and plant inulin production.</title>
        <authorList>
            <person name="Fan W."/>
            <person name="Wang S."/>
            <person name="Wang H."/>
            <person name="Wang A."/>
            <person name="Jiang F."/>
            <person name="Liu H."/>
            <person name="Zhao H."/>
            <person name="Xu D."/>
            <person name="Zhang Y."/>
        </authorList>
    </citation>
    <scope>NUCLEOTIDE SEQUENCE [LARGE SCALE GENOMIC DNA]</scope>
    <source>
        <strain evidence="2">cv. Punajuju</strain>
    </source>
</reference>